<evidence type="ECO:0000313" key="3">
    <source>
        <dbReference type="EMBL" id="OWP01519.1"/>
    </source>
</evidence>
<protein>
    <recommendedName>
        <fullName evidence="5">Proteasome subunit beta type protein</fullName>
    </recommendedName>
</protein>
<evidence type="ECO:0008006" key="5">
    <source>
        <dbReference type="Google" id="ProtNLM"/>
    </source>
</evidence>
<feature type="region of interest" description="Disordered" evidence="1">
    <location>
        <begin position="340"/>
        <end position="362"/>
    </location>
</feature>
<reference evidence="3 4" key="1">
    <citation type="submission" date="2017-04" db="EMBL/GenBank/DDBJ databases">
        <title>Draft genome sequence of Marssonina coronaria NL1: causal agent of apple blotch.</title>
        <authorList>
            <person name="Cheng Q."/>
        </authorList>
    </citation>
    <scope>NUCLEOTIDE SEQUENCE [LARGE SCALE GENOMIC DNA]</scope>
    <source>
        <strain evidence="3 4">NL1</strain>
    </source>
</reference>
<dbReference type="Proteomes" id="UP000242519">
    <property type="component" value="Unassembled WGS sequence"/>
</dbReference>
<dbReference type="AlphaFoldDB" id="A0A218Z0F2"/>
<accession>A0A218Z0F2</accession>
<gene>
    <name evidence="3" type="ORF">B2J93_7031</name>
</gene>
<comment type="caution">
    <text evidence="3">The sequence shown here is derived from an EMBL/GenBank/DDBJ whole genome shotgun (WGS) entry which is preliminary data.</text>
</comment>
<keyword evidence="2" id="KW-0812">Transmembrane</keyword>
<keyword evidence="4" id="KW-1185">Reference proteome</keyword>
<sequence length="727" mass="80131">MSTNRDVDTYGLMAPKHEEPRYTQQEVENSRDSIHSLELGEQSPKALGDTQDSAPLFSAQNIQHSFGNLNPVPVLQERADAITKHFTADAHELAQDPTVQGAVKYRSDDESSSAVVRDIGWHKPNAKIPDPLIAGLSNARLFAMIRRFNKDVFSVRSVSPAVARGLDLNEAWDDEYASDKITLHLQRFYLSIFLGLASLGKQISRLRSWKETKRTSAFCAVYFGAWFLDLLVPLALGMVILLVSSETSRDTLFPAAPRALVNISTGGLQNPASGRLGTCDSLTGAPEKQQGEAIEEEAANFVDNLRHLVQRAVGMHENEKHDGDPLEGKVPKPVRKGVKAVKAKGTTDGHATEKDDQTQQPMEKILWDKANPEKLAKLMKTAPHVVGEIVDNWERFANAISPIPPFSRYSYLRIDAVVLPLFLSSFIISSYMAYKGAGLVVGFGIFGDPLLTPSLRWLNQKYPVWAELLQPKNNILRGVPTNSQLTLTLLRIGEVHNSPLPPVPTSTPEDADQHIDLGVDEIPISASSTEKLLAIQGSPTHQEQQAPEPKHKRFSKITRFFKSNTKSAVEAKLALDHVRAAAGSSKAKGHLGVLPKPENLIRAGPSHFKARLDGKQGWLYITQGPEPRLIYTTQDPRASSGHTEQGSLSLKTEVEIDINGIKQLKRATAFMSEPAEMAADWSSGRDLLGSVEVVDRTGDVWRLTAIPERDELFNRLVALAGQKWENL</sequence>
<dbReference type="OrthoDB" id="1708389at2759"/>
<keyword evidence="2" id="KW-1133">Transmembrane helix</keyword>
<feature type="compositionally biased region" description="Basic and acidic residues" evidence="1">
    <location>
        <begin position="345"/>
        <end position="357"/>
    </location>
</feature>
<dbReference type="InParanoid" id="A0A218Z0F2"/>
<feature type="region of interest" description="Disordered" evidence="1">
    <location>
        <begin position="1"/>
        <end position="35"/>
    </location>
</feature>
<dbReference type="EMBL" id="MZNU01000274">
    <property type="protein sequence ID" value="OWP01519.1"/>
    <property type="molecule type" value="Genomic_DNA"/>
</dbReference>
<organism evidence="3 4">
    <name type="scientific">Diplocarpon coronariae</name>
    <dbReference type="NCBI Taxonomy" id="2795749"/>
    <lineage>
        <taxon>Eukaryota</taxon>
        <taxon>Fungi</taxon>
        <taxon>Dikarya</taxon>
        <taxon>Ascomycota</taxon>
        <taxon>Pezizomycotina</taxon>
        <taxon>Leotiomycetes</taxon>
        <taxon>Helotiales</taxon>
        <taxon>Drepanopezizaceae</taxon>
        <taxon>Diplocarpon</taxon>
    </lineage>
</organism>
<dbReference type="STRING" id="503106.A0A218Z0F2"/>
<evidence type="ECO:0000256" key="1">
    <source>
        <dbReference type="SAM" id="MobiDB-lite"/>
    </source>
</evidence>
<dbReference type="PANTHER" id="PTHR38694">
    <property type="entry name" value="CONSERVED EXPRESSED PROTEIN"/>
    <property type="match status" value="1"/>
</dbReference>
<name>A0A218Z0F2_9HELO</name>
<dbReference type="PANTHER" id="PTHR38694:SF1">
    <property type="entry name" value="PEROXIN DOMAIN-CONTAINING PROTEIN"/>
    <property type="match status" value="1"/>
</dbReference>
<keyword evidence="2" id="KW-0472">Membrane</keyword>
<evidence type="ECO:0000313" key="4">
    <source>
        <dbReference type="Proteomes" id="UP000242519"/>
    </source>
</evidence>
<proteinExistence type="predicted"/>
<evidence type="ECO:0000256" key="2">
    <source>
        <dbReference type="SAM" id="Phobius"/>
    </source>
</evidence>
<feature type="transmembrane region" description="Helical" evidence="2">
    <location>
        <begin position="220"/>
        <end position="243"/>
    </location>
</feature>
<dbReference type="InterPro" id="IPR021709">
    <property type="entry name" value="DUF3292"/>
</dbReference>
<dbReference type="Pfam" id="PF11696">
    <property type="entry name" value="DUF3292"/>
    <property type="match status" value="1"/>
</dbReference>